<keyword evidence="3" id="KW-1185">Reference proteome</keyword>
<name>A0A953HWF1_9BACT</name>
<keyword evidence="1" id="KW-0732">Signal</keyword>
<feature type="signal peptide" evidence="1">
    <location>
        <begin position="1"/>
        <end position="24"/>
    </location>
</feature>
<evidence type="ECO:0000256" key="1">
    <source>
        <dbReference type="SAM" id="SignalP"/>
    </source>
</evidence>
<reference evidence="2" key="1">
    <citation type="submission" date="2021-06" db="EMBL/GenBank/DDBJ databases">
        <title>44 bacteria genomes isolated from Dapeng, Shenzhen.</title>
        <authorList>
            <person name="Zheng W."/>
            <person name="Yu S."/>
            <person name="Huang Y."/>
        </authorList>
    </citation>
    <scope>NUCLEOTIDE SEQUENCE</scope>
    <source>
        <strain evidence="2">DP5N28-2</strain>
    </source>
</reference>
<comment type="caution">
    <text evidence="2">The sequence shown here is derived from an EMBL/GenBank/DDBJ whole genome shotgun (WGS) entry which is preliminary data.</text>
</comment>
<dbReference type="Gene3D" id="1.10.606.20">
    <property type="match status" value="1"/>
</dbReference>
<feature type="chain" id="PRO_5038085291" evidence="1">
    <location>
        <begin position="25"/>
        <end position="460"/>
    </location>
</feature>
<evidence type="ECO:0000313" key="3">
    <source>
        <dbReference type="Proteomes" id="UP000753961"/>
    </source>
</evidence>
<organism evidence="2 3">
    <name type="scientific">Membranihabitans marinus</name>
    <dbReference type="NCBI Taxonomy" id="1227546"/>
    <lineage>
        <taxon>Bacteria</taxon>
        <taxon>Pseudomonadati</taxon>
        <taxon>Bacteroidota</taxon>
        <taxon>Saprospiria</taxon>
        <taxon>Saprospirales</taxon>
        <taxon>Saprospiraceae</taxon>
        <taxon>Membranihabitans</taxon>
    </lineage>
</organism>
<gene>
    <name evidence="2" type="ORF">KUV50_15140</name>
</gene>
<evidence type="ECO:0000313" key="2">
    <source>
        <dbReference type="EMBL" id="MBY5959485.1"/>
    </source>
</evidence>
<accession>A0A953HWF1</accession>
<sequence length="460" mass="51608">MKHLLSIFTSFLVLLTLVFTLHSCQDDPLIVSPQQESPLARTYDGNFLQDYFFLNCRITQTTDGFLPTQAARAYGYLGVAAYEAVIHGIDGGKSLAGQINGIEPGSLPTPRKGEEYNWALACNAAAAHTMRRMFEINITKDNRERIDRMEMQNKALLREGVSNEIVERSENYGLAVAEALYQISTTDGGHEAYLDPFSKDKFHMPADEHCWIPTGAQRIPLSPFWHQNRSFIPDIVETSQPGDHIDYSIDENSAFYAQAIDVYEQVTHRNTAEHLTIAKYWADDPFETCTPAGHTFNIGTQLLQESNATLEKTAVGLAMMAVAENDAFISCWKSKYDYVLIRPVSYIQKNIDPNFETVIGTPPFPAYTSGHSAEIGAATKVFIHLFTDESGDYSFTDLSQVQYGFEARTFDNFYEMAEECALSRYYGGIHFEMDNTKGLDLGYAVGDAVVNDLNWPENIQ</sequence>
<protein>
    <submittedName>
        <fullName evidence="2">Vanadium-dependent haloperoxidase</fullName>
    </submittedName>
</protein>
<dbReference type="RefSeq" id="WP_222581023.1">
    <property type="nucleotide sequence ID" value="NZ_JAHVHU010000015.1"/>
</dbReference>
<dbReference type="PANTHER" id="PTHR34599">
    <property type="entry name" value="PEROXIDASE-RELATED"/>
    <property type="match status" value="1"/>
</dbReference>
<dbReference type="SUPFAM" id="SSF48317">
    <property type="entry name" value="Acid phosphatase/Vanadium-dependent haloperoxidase"/>
    <property type="match status" value="1"/>
</dbReference>
<dbReference type="InterPro" id="IPR052559">
    <property type="entry name" value="V-haloperoxidase"/>
</dbReference>
<dbReference type="PANTHER" id="PTHR34599:SF1">
    <property type="entry name" value="PHOSPHATIDIC ACID PHOSPHATASE TYPE 2_HALOPEROXIDASE DOMAIN-CONTAINING PROTEIN"/>
    <property type="match status" value="1"/>
</dbReference>
<dbReference type="AlphaFoldDB" id="A0A953HWF1"/>
<dbReference type="Proteomes" id="UP000753961">
    <property type="component" value="Unassembled WGS sequence"/>
</dbReference>
<dbReference type="CDD" id="cd03398">
    <property type="entry name" value="PAP2_haloperoxidase"/>
    <property type="match status" value="1"/>
</dbReference>
<proteinExistence type="predicted"/>
<dbReference type="EMBL" id="JAHVHU010000015">
    <property type="protein sequence ID" value="MBY5959485.1"/>
    <property type="molecule type" value="Genomic_DNA"/>
</dbReference>
<dbReference type="InterPro" id="IPR036938">
    <property type="entry name" value="PAP2/HPO_sf"/>
</dbReference>